<dbReference type="RefSeq" id="WP_100513405.1">
    <property type="nucleotide sequence ID" value="NZ_JAFEJQ010000006.1"/>
</dbReference>
<organism evidence="6 7">
    <name type="scientific">Bifidobacterium simiarum</name>
    <dbReference type="NCBI Taxonomy" id="2045441"/>
    <lineage>
        <taxon>Bacteria</taxon>
        <taxon>Bacillati</taxon>
        <taxon>Actinomycetota</taxon>
        <taxon>Actinomycetes</taxon>
        <taxon>Bifidobacteriales</taxon>
        <taxon>Bifidobacteriaceae</taxon>
        <taxon>Bifidobacterium</taxon>
    </lineage>
</organism>
<evidence type="ECO:0000256" key="2">
    <source>
        <dbReference type="ARBA" id="ARBA00023125"/>
    </source>
</evidence>
<dbReference type="Pfam" id="PF00440">
    <property type="entry name" value="TetR_N"/>
    <property type="match status" value="1"/>
</dbReference>
<keyword evidence="1" id="KW-0805">Transcription regulation</keyword>
<dbReference type="PANTHER" id="PTHR47506:SF6">
    <property type="entry name" value="HTH-TYPE TRANSCRIPTIONAL REPRESSOR NEMR"/>
    <property type="match status" value="1"/>
</dbReference>
<dbReference type="EMBL" id="PEBK01000008">
    <property type="protein sequence ID" value="PJM74712.1"/>
    <property type="molecule type" value="Genomic_DNA"/>
</dbReference>
<evidence type="ECO:0000256" key="3">
    <source>
        <dbReference type="ARBA" id="ARBA00023163"/>
    </source>
</evidence>
<dbReference type="Pfam" id="PF17940">
    <property type="entry name" value="TetR_C_31"/>
    <property type="match status" value="1"/>
</dbReference>
<proteinExistence type="predicted"/>
<accession>A0A2M9HD36</accession>
<evidence type="ECO:0000313" key="6">
    <source>
        <dbReference type="EMBL" id="PJM74712.1"/>
    </source>
</evidence>
<dbReference type="SUPFAM" id="SSF48498">
    <property type="entry name" value="Tetracyclin repressor-like, C-terminal domain"/>
    <property type="match status" value="1"/>
</dbReference>
<dbReference type="Proteomes" id="UP000231451">
    <property type="component" value="Unassembled WGS sequence"/>
</dbReference>
<dbReference type="InterPro" id="IPR041583">
    <property type="entry name" value="TetR_C_31"/>
</dbReference>
<feature type="DNA-binding region" description="H-T-H motif" evidence="4">
    <location>
        <begin position="34"/>
        <end position="53"/>
    </location>
</feature>
<dbReference type="OrthoDB" id="6929199at2"/>
<dbReference type="SUPFAM" id="SSF46689">
    <property type="entry name" value="Homeodomain-like"/>
    <property type="match status" value="1"/>
</dbReference>
<keyword evidence="3" id="KW-0804">Transcription</keyword>
<dbReference type="InterPro" id="IPR036271">
    <property type="entry name" value="Tet_transcr_reg_TetR-rel_C_sf"/>
</dbReference>
<dbReference type="InterPro" id="IPR009057">
    <property type="entry name" value="Homeodomain-like_sf"/>
</dbReference>
<feature type="domain" description="HTH tetR-type" evidence="5">
    <location>
        <begin position="11"/>
        <end position="71"/>
    </location>
</feature>
<dbReference type="AlphaFoldDB" id="A0A2M9HD36"/>
<name>A0A2M9HD36_9BIFI</name>
<dbReference type="InterPro" id="IPR001647">
    <property type="entry name" value="HTH_TetR"/>
</dbReference>
<evidence type="ECO:0000313" key="7">
    <source>
        <dbReference type="Proteomes" id="UP000231451"/>
    </source>
</evidence>
<evidence type="ECO:0000259" key="5">
    <source>
        <dbReference type="PROSITE" id="PS50977"/>
    </source>
</evidence>
<gene>
    <name evidence="6" type="ORF">CSQ87_08245</name>
</gene>
<evidence type="ECO:0000256" key="4">
    <source>
        <dbReference type="PROSITE-ProRule" id="PRU00335"/>
    </source>
</evidence>
<comment type="caution">
    <text evidence="6">The sequence shown here is derived from an EMBL/GenBank/DDBJ whole genome shotgun (WGS) entry which is preliminary data.</text>
</comment>
<sequence length="188" mass="20962">MSGSSTRRFDPERKQRIIEACLDVIAERGVAGTSHRAVAAEAHVPLGSMTYHFDGIDDLLHQAFERFADRSAATLARRMAHAANADEACEQVALHIEHDLFGTRRSLIIGLELYTLAARNPAFRDITDRWMAASRLELERFFPPDAAMLIDAMIEGLMLHRALGKESRSLQDPAIIRAGIRRIVTADQ</sequence>
<keyword evidence="2 4" id="KW-0238">DNA-binding</keyword>
<evidence type="ECO:0000256" key="1">
    <source>
        <dbReference type="ARBA" id="ARBA00023015"/>
    </source>
</evidence>
<reference evidence="6 7" key="1">
    <citation type="submission" date="2017-10" db="EMBL/GenBank/DDBJ databases">
        <title>Draft genome sequences of strains TRE 1, TRE 9, TRE H and TRI 7, isolated from tamarins, belonging to four potential novel Bifidobacterium species.</title>
        <authorList>
            <person name="Mattarelli P."/>
            <person name="Modesto M."/>
            <person name="Puglisi E."/>
            <person name="Morelli L."/>
            <person name="Spezio C."/>
            <person name="Bonetti A."/>
            <person name="Sandri C."/>
        </authorList>
    </citation>
    <scope>NUCLEOTIDE SEQUENCE [LARGE SCALE GENOMIC DNA]</scope>
    <source>
        <strain evidence="7">TRI7</strain>
    </source>
</reference>
<dbReference type="PANTHER" id="PTHR47506">
    <property type="entry name" value="TRANSCRIPTIONAL REGULATORY PROTEIN"/>
    <property type="match status" value="1"/>
</dbReference>
<dbReference type="Gene3D" id="1.10.357.10">
    <property type="entry name" value="Tetracycline Repressor, domain 2"/>
    <property type="match status" value="1"/>
</dbReference>
<dbReference type="GO" id="GO:0003677">
    <property type="term" value="F:DNA binding"/>
    <property type="evidence" value="ECO:0007669"/>
    <property type="project" value="UniProtKB-UniRule"/>
</dbReference>
<protein>
    <submittedName>
        <fullName evidence="6">TetR family transcriptional regulator</fullName>
    </submittedName>
</protein>
<dbReference type="PROSITE" id="PS50977">
    <property type="entry name" value="HTH_TETR_2"/>
    <property type="match status" value="1"/>
</dbReference>
<keyword evidence="7" id="KW-1185">Reference proteome</keyword>